<gene>
    <name evidence="2" type="ORF">QTP70_035056</name>
</gene>
<evidence type="ECO:0000256" key="1">
    <source>
        <dbReference type="SAM" id="MobiDB-lite"/>
    </source>
</evidence>
<feature type="region of interest" description="Disordered" evidence="1">
    <location>
        <begin position="170"/>
        <end position="190"/>
    </location>
</feature>
<organism evidence="2 3">
    <name type="scientific">Hemibagrus guttatus</name>
    <dbReference type="NCBI Taxonomy" id="175788"/>
    <lineage>
        <taxon>Eukaryota</taxon>
        <taxon>Metazoa</taxon>
        <taxon>Chordata</taxon>
        <taxon>Craniata</taxon>
        <taxon>Vertebrata</taxon>
        <taxon>Euteleostomi</taxon>
        <taxon>Actinopterygii</taxon>
        <taxon>Neopterygii</taxon>
        <taxon>Teleostei</taxon>
        <taxon>Ostariophysi</taxon>
        <taxon>Siluriformes</taxon>
        <taxon>Bagridae</taxon>
        <taxon>Hemibagrus</taxon>
    </lineage>
</organism>
<proteinExistence type="predicted"/>
<evidence type="ECO:0000313" key="3">
    <source>
        <dbReference type="Proteomes" id="UP001274896"/>
    </source>
</evidence>
<feature type="compositionally biased region" description="Low complexity" evidence="1">
    <location>
        <begin position="107"/>
        <end position="122"/>
    </location>
</feature>
<accession>A0AAE0Q053</accession>
<feature type="compositionally biased region" description="Basic and acidic residues" evidence="1">
    <location>
        <begin position="62"/>
        <end position="81"/>
    </location>
</feature>
<feature type="region of interest" description="Disordered" evidence="1">
    <location>
        <begin position="43"/>
        <end position="81"/>
    </location>
</feature>
<feature type="compositionally biased region" description="Polar residues" evidence="1">
    <location>
        <begin position="139"/>
        <end position="148"/>
    </location>
</feature>
<comment type="caution">
    <text evidence="2">The sequence shown here is derived from an EMBL/GenBank/DDBJ whole genome shotgun (WGS) entry which is preliminary data.</text>
</comment>
<feature type="region of interest" description="Disordered" evidence="1">
    <location>
        <begin position="101"/>
        <end position="149"/>
    </location>
</feature>
<dbReference type="Proteomes" id="UP001274896">
    <property type="component" value="Unassembled WGS sequence"/>
</dbReference>
<name>A0AAE0Q053_9TELE</name>
<protein>
    <submittedName>
        <fullName evidence="2">Uncharacterized protein</fullName>
    </submittedName>
</protein>
<evidence type="ECO:0000313" key="2">
    <source>
        <dbReference type="EMBL" id="KAK3511302.1"/>
    </source>
</evidence>
<sequence length="190" mass="20775">MEEWAKLPATVCKNLVATYRKRLTSVIANKGNEARLQQIRSQLQHMKPSPSYAESGAGARLQEYDPARIRGPDPRMAPRYDDIDRNYASAPRRTAVDGYKDADRYLNPSPTYNTNPTTQPGPSRVPAGRSGPLRYDLPPSSTLGQQGAPSYEAAIKAGGRAAAAATNQYGAYEDRQYPNHRTKNPAVGAV</sequence>
<reference evidence="2" key="1">
    <citation type="submission" date="2023-06" db="EMBL/GenBank/DDBJ databases">
        <title>Male Hemibagrus guttatus genome.</title>
        <authorList>
            <person name="Bian C."/>
        </authorList>
    </citation>
    <scope>NUCLEOTIDE SEQUENCE</scope>
    <source>
        <strain evidence="2">Male_cb2023</strain>
        <tissue evidence="2">Muscle</tissue>
    </source>
</reference>
<dbReference type="AlphaFoldDB" id="A0AAE0Q053"/>
<keyword evidence="3" id="KW-1185">Reference proteome</keyword>
<dbReference type="EMBL" id="JAUCMX010000025">
    <property type="protein sequence ID" value="KAK3511302.1"/>
    <property type="molecule type" value="Genomic_DNA"/>
</dbReference>